<dbReference type="GO" id="GO:0009807">
    <property type="term" value="P:lignan biosynthetic process"/>
    <property type="evidence" value="ECO:0007669"/>
    <property type="project" value="UniProtKB-ARBA"/>
</dbReference>
<dbReference type="Gene3D" id="3.90.25.10">
    <property type="entry name" value="UDP-galactose 4-epimerase, domain 1"/>
    <property type="match status" value="1"/>
</dbReference>
<dbReference type="InterPro" id="IPR008030">
    <property type="entry name" value="NmrA-like"/>
</dbReference>
<keyword evidence="1" id="KW-0521">NADP</keyword>
<name>A0AA88AFV6_FICCA</name>
<evidence type="ECO:0000259" key="3">
    <source>
        <dbReference type="Pfam" id="PF05368"/>
    </source>
</evidence>
<dbReference type="SUPFAM" id="SSF51735">
    <property type="entry name" value="NAD(P)-binding Rossmann-fold domains"/>
    <property type="match status" value="1"/>
</dbReference>
<proteinExistence type="predicted"/>
<evidence type="ECO:0000313" key="4">
    <source>
        <dbReference type="EMBL" id="GMN51829.1"/>
    </source>
</evidence>
<dbReference type="Gene3D" id="3.40.50.720">
    <property type="entry name" value="NAD(P)-binding Rossmann-like Domain"/>
    <property type="match status" value="1"/>
</dbReference>
<feature type="domain" description="NmrA-like" evidence="3">
    <location>
        <begin position="9"/>
        <end position="245"/>
    </location>
</feature>
<reference evidence="4" key="1">
    <citation type="submission" date="2023-07" db="EMBL/GenBank/DDBJ databases">
        <title>draft genome sequence of fig (Ficus carica).</title>
        <authorList>
            <person name="Takahashi T."/>
            <person name="Nishimura K."/>
        </authorList>
    </citation>
    <scope>NUCLEOTIDE SEQUENCE</scope>
</reference>
<dbReference type="Proteomes" id="UP001187192">
    <property type="component" value="Unassembled WGS sequence"/>
</dbReference>
<evidence type="ECO:0000256" key="1">
    <source>
        <dbReference type="ARBA" id="ARBA00022857"/>
    </source>
</evidence>
<keyword evidence="2" id="KW-0560">Oxidoreductase</keyword>
<gene>
    <name evidence="4" type="ORF">TIFTF001_020978</name>
</gene>
<dbReference type="AlphaFoldDB" id="A0AA88AFV6"/>
<keyword evidence="5" id="KW-1185">Reference proteome</keyword>
<dbReference type="CDD" id="cd05259">
    <property type="entry name" value="PCBER_SDR_a"/>
    <property type="match status" value="1"/>
</dbReference>
<dbReference type="InterPro" id="IPR036291">
    <property type="entry name" value="NAD(P)-bd_dom_sf"/>
</dbReference>
<organism evidence="4 5">
    <name type="scientific">Ficus carica</name>
    <name type="common">Common fig</name>
    <dbReference type="NCBI Taxonomy" id="3494"/>
    <lineage>
        <taxon>Eukaryota</taxon>
        <taxon>Viridiplantae</taxon>
        <taxon>Streptophyta</taxon>
        <taxon>Embryophyta</taxon>
        <taxon>Tracheophyta</taxon>
        <taxon>Spermatophyta</taxon>
        <taxon>Magnoliopsida</taxon>
        <taxon>eudicotyledons</taxon>
        <taxon>Gunneridae</taxon>
        <taxon>Pentapetalae</taxon>
        <taxon>rosids</taxon>
        <taxon>fabids</taxon>
        <taxon>Rosales</taxon>
        <taxon>Moraceae</taxon>
        <taxon>Ficeae</taxon>
        <taxon>Ficus</taxon>
    </lineage>
</organism>
<dbReference type="Pfam" id="PF05368">
    <property type="entry name" value="NmrA"/>
    <property type="match status" value="1"/>
</dbReference>
<protein>
    <recommendedName>
        <fullName evidence="3">NmrA-like domain-containing protein</fullName>
    </recommendedName>
</protein>
<dbReference type="InterPro" id="IPR045312">
    <property type="entry name" value="PCBER-like"/>
</dbReference>
<dbReference type="InterPro" id="IPR050608">
    <property type="entry name" value="NmrA-type/Isoflavone_red_sf"/>
</dbReference>
<sequence length="265" mass="29892">MRRPGDGGQGRVEEQEKLVSVLREVDVVICTLAYPQVLEQLKIIDAIKLAGNIKRFFPSDFGVEEDRVNPLKPFQVFLDKKRKIRRATEAAGIPYTFVSANCFGSYFANYLLHPHDENSTDIVVYGTGQVQAVLIYEEDIAVYTIKAADDPRTCNRIITYRPPENIISQLELLSLWEKKTGRSFNRVYVSEEELINLSESLPDPDNIPVSIVHSVFVKGELMSFEIGENDLEASQLYPDHKNTSIDQLLDIFLVDPPKPATAAFA</sequence>
<dbReference type="PANTHER" id="PTHR43349">
    <property type="entry name" value="PINORESINOL REDUCTASE-RELATED"/>
    <property type="match status" value="1"/>
</dbReference>
<dbReference type="PANTHER" id="PTHR43349:SF9">
    <property type="entry name" value="PHENYLCOUMARAN BENZYLIC ETHER REDUCTASE-LIKE PROTEIN"/>
    <property type="match status" value="1"/>
</dbReference>
<dbReference type="GO" id="GO:0016491">
    <property type="term" value="F:oxidoreductase activity"/>
    <property type="evidence" value="ECO:0007669"/>
    <property type="project" value="UniProtKB-KW"/>
</dbReference>
<accession>A0AA88AFV6</accession>
<evidence type="ECO:0000313" key="5">
    <source>
        <dbReference type="Proteomes" id="UP001187192"/>
    </source>
</evidence>
<evidence type="ECO:0000256" key="2">
    <source>
        <dbReference type="ARBA" id="ARBA00023002"/>
    </source>
</evidence>
<comment type="caution">
    <text evidence="4">The sequence shown here is derived from an EMBL/GenBank/DDBJ whole genome shotgun (WGS) entry which is preliminary data.</text>
</comment>
<dbReference type="EMBL" id="BTGU01000039">
    <property type="protein sequence ID" value="GMN51829.1"/>
    <property type="molecule type" value="Genomic_DNA"/>
</dbReference>